<dbReference type="EMBL" id="PPEA01000166">
    <property type="protein sequence ID" value="PQM48587.1"/>
    <property type="molecule type" value="Genomic_DNA"/>
</dbReference>
<sequence>MGAGLPHWRLTCLISRTRLWEDGAHLLESDITYDITQVLDGLTARCCPNVGPVSDHPRTLVLLRHAKSTYPDGVADRDRPLAPRGIREAGLAGEWLRANLPAIDQVLCSTATRTRQTLARTTIGAPVRYLERLYDAVPGAVIAEINTVADEVATLLVIGHEPAMSQTALGLTGAEGTNTAATESIAVKFPTSAMAVLRVPCRWERLELGGAALVDFHVPR</sequence>
<accession>A0A2S8BPJ9</accession>
<evidence type="ECO:0000313" key="2">
    <source>
        <dbReference type="EMBL" id="PQM48587.1"/>
    </source>
</evidence>
<comment type="caution">
    <text evidence="2">The sequence shown here is derived from an EMBL/GenBank/DDBJ whole genome shotgun (WGS) entry which is preliminary data.</text>
</comment>
<evidence type="ECO:0000256" key="1">
    <source>
        <dbReference type="ARBA" id="ARBA00022801"/>
    </source>
</evidence>
<evidence type="ECO:0000313" key="3">
    <source>
        <dbReference type="Proteomes" id="UP000238296"/>
    </source>
</evidence>
<dbReference type="Gene3D" id="3.40.50.1240">
    <property type="entry name" value="Phosphoglycerate mutase-like"/>
    <property type="match status" value="1"/>
</dbReference>
<dbReference type="SUPFAM" id="SSF53254">
    <property type="entry name" value="Phosphoglycerate mutase-like"/>
    <property type="match status" value="1"/>
</dbReference>
<name>A0A2S8BPJ9_9MYCO</name>
<proteinExistence type="predicted"/>
<dbReference type="InterPro" id="IPR051021">
    <property type="entry name" value="Mito_Ser/Thr_phosphatase"/>
</dbReference>
<dbReference type="SMART" id="SM00855">
    <property type="entry name" value="PGAM"/>
    <property type="match status" value="1"/>
</dbReference>
<dbReference type="CDD" id="cd07067">
    <property type="entry name" value="HP_PGM_like"/>
    <property type="match status" value="1"/>
</dbReference>
<dbReference type="Pfam" id="PF00300">
    <property type="entry name" value="His_Phos_1"/>
    <property type="match status" value="1"/>
</dbReference>
<gene>
    <name evidence="2" type="ORF">C1Y40_01199</name>
</gene>
<protein>
    <recommendedName>
        <fullName evidence="4">Histidine phosphatase family protein</fullName>
    </recommendedName>
</protein>
<dbReference type="Proteomes" id="UP000238296">
    <property type="component" value="Unassembled WGS sequence"/>
</dbReference>
<organism evidence="2 3">
    <name type="scientific">Mycobacterium talmoniae</name>
    <dbReference type="NCBI Taxonomy" id="1858794"/>
    <lineage>
        <taxon>Bacteria</taxon>
        <taxon>Bacillati</taxon>
        <taxon>Actinomycetota</taxon>
        <taxon>Actinomycetes</taxon>
        <taxon>Mycobacteriales</taxon>
        <taxon>Mycobacteriaceae</taxon>
        <taxon>Mycobacterium</taxon>
    </lineage>
</organism>
<dbReference type="PANTHER" id="PTHR20935">
    <property type="entry name" value="PHOSPHOGLYCERATE MUTASE-RELATED"/>
    <property type="match status" value="1"/>
</dbReference>
<reference evidence="2 3" key="1">
    <citation type="journal article" date="2017" name="Int. J. Syst. Evol. Microbiol.">
        <title>Mycobacterium talmoniae sp. nov., a slowly growing mycobacterium isolated from human respiratory samples.</title>
        <authorList>
            <person name="Davidson R.M."/>
            <person name="DeGroote M.A."/>
            <person name="Marola J.L."/>
            <person name="Buss S."/>
            <person name="Jones V."/>
            <person name="McNeil M.R."/>
            <person name="Freifeld A.G."/>
            <person name="Elaine Epperson L."/>
            <person name="Hasan N.A."/>
            <person name="Jackson M."/>
            <person name="Iwen P.C."/>
            <person name="Salfinger M."/>
            <person name="Strong M."/>
        </authorList>
    </citation>
    <scope>NUCLEOTIDE SEQUENCE [LARGE SCALE GENOMIC DNA]</scope>
    <source>
        <strain evidence="2 3">ATCC BAA-2683</strain>
    </source>
</reference>
<dbReference type="InterPro" id="IPR013078">
    <property type="entry name" value="His_Pase_superF_clade-1"/>
</dbReference>
<dbReference type="PANTHER" id="PTHR20935:SF1">
    <property type="entry name" value="SLL1549 PROTEIN"/>
    <property type="match status" value="1"/>
</dbReference>
<evidence type="ECO:0008006" key="4">
    <source>
        <dbReference type="Google" id="ProtNLM"/>
    </source>
</evidence>
<keyword evidence="1" id="KW-0378">Hydrolase</keyword>
<dbReference type="AlphaFoldDB" id="A0A2S8BPJ9"/>
<dbReference type="InterPro" id="IPR029033">
    <property type="entry name" value="His_PPase_superfam"/>
</dbReference>
<dbReference type="GO" id="GO:0016787">
    <property type="term" value="F:hydrolase activity"/>
    <property type="evidence" value="ECO:0007669"/>
    <property type="project" value="UniProtKB-KW"/>
</dbReference>